<keyword evidence="2" id="KW-0732">Signal</keyword>
<evidence type="ECO:0000256" key="1">
    <source>
        <dbReference type="SAM" id="Phobius"/>
    </source>
</evidence>
<dbReference type="EMBL" id="BORT01000001">
    <property type="protein sequence ID" value="GIO45563.1"/>
    <property type="molecule type" value="Genomic_DNA"/>
</dbReference>
<keyword evidence="1" id="KW-0812">Transmembrane</keyword>
<evidence type="ECO:0000256" key="2">
    <source>
        <dbReference type="SAM" id="SignalP"/>
    </source>
</evidence>
<feature type="signal peptide" evidence="2">
    <location>
        <begin position="1"/>
        <end position="28"/>
    </location>
</feature>
<keyword evidence="1" id="KW-0472">Membrane</keyword>
<organism evidence="3 4">
    <name type="scientific">Paenibacillus azoreducens</name>
    <dbReference type="NCBI Taxonomy" id="116718"/>
    <lineage>
        <taxon>Bacteria</taxon>
        <taxon>Bacillati</taxon>
        <taxon>Bacillota</taxon>
        <taxon>Bacilli</taxon>
        <taxon>Bacillales</taxon>
        <taxon>Paenibacillaceae</taxon>
        <taxon>Paenibacillus</taxon>
    </lineage>
</organism>
<gene>
    <name evidence="3" type="ORF">J34TS1_03280</name>
</gene>
<comment type="caution">
    <text evidence="3">The sequence shown here is derived from an EMBL/GenBank/DDBJ whole genome shotgun (WGS) entry which is preliminary data.</text>
</comment>
<reference evidence="3 4" key="1">
    <citation type="submission" date="2021-03" db="EMBL/GenBank/DDBJ databases">
        <title>Antimicrobial resistance genes in bacteria isolated from Japanese honey, and their potential for conferring macrolide and lincosamide resistance in the American foulbrood pathogen Paenibacillus larvae.</title>
        <authorList>
            <person name="Okamoto M."/>
            <person name="Kumagai M."/>
            <person name="Kanamori H."/>
            <person name="Takamatsu D."/>
        </authorList>
    </citation>
    <scope>NUCLEOTIDE SEQUENCE [LARGE SCALE GENOMIC DNA]</scope>
    <source>
        <strain evidence="3 4">J34TS1</strain>
    </source>
</reference>
<accession>A0A919Y9B8</accession>
<protein>
    <recommendedName>
        <fullName evidence="5">DUF2334 domain-containing protein</fullName>
    </recommendedName>
</protein>
<dbReference type="Proteomes" id="UP000682811">
    <property type="component" value="Unassembled WGS sequence"/>
</dbReference>
<dbReference type="AlphaFoldDB" id="A0A919Y9B8"/>
<feature type="chain" id="PRO_5037940162" description="DUF2334 domain-containing protein" evidence="2">
    <location>
        <begin position="29"/>
        <end position="515"/>
    </location>
</feature>
<evidence type="ECO:0000313" key="3">
    <source>
        <dbReference type="EMBL" id="GIO45563.1"/>
    </source>
</evidence>
<keyword evidence="1" id="KW-1133">Transmembrane helix</keyword>
<keyword evidence="4" id="KW-1185">Reference proteome</keyword>
<name>A0A919Y9B8_9BACL</name>
<dbReference type="RefSeq" id="WP_212976722.1">
    <property type="nucleotide sequence ID" value="NZ_AP025343.1"/>
</dbReference>
<sequence>MRRKHSWNVMVLVLLISSLVLPAVPVQAADHPSLPSVLIVYDSLGMGTKHEGNVEALKRLLASFRVQVTAESVDSYTAGSLNNYSKLIEVRNRSDLLEEQSEFFKDLQSYQGDFLYIGERPRDKLAQMLGLQVQAVQKVADLSIGPFAEKSISVPYFFDSKQAEIRRYGTLKVQALGTSYPYAVQRGAYAYVPFMERDTLSEIAVSYVLKDWLQEDQKSHYFLVFKEIYPFSDLSLLERMSDELFEAGIPFIVSVHPVFNNTDYPAMKRYMNTLKYVQSRNGTVLVEAPVVASTIQDLDRSLYHQMEHFIDVLAQDGIVPLGMGTEMYWSYDEHYVSEGMAFFDSVILFPDARPIYKAKRNRSEAFPSSLYSVNPEFLKRYLADDRLIKPLPMDTAITFNFVEKESELESLVDGLKNSWITFEDYKTEAHSVKTETNELKSERGSLVLNGVNLGIQASHVETSSDYVYKQHGQKSFETWFTVQNKIFIVIIFITLVVFCGFLIIGYRMYKRKFYK</sequence>
<proteinExistence type="predicted"/>
<evidence type="ECO:0008006" key="5">
    <source>
        <dbReference type="Google" id="ProtNLM"/>
    </source>
</evidence>
<feature type="transmembrane region" description="Helical" evidence="1">
    <location>
        <begin position="486"/>
        <end position="506"/>
    </location>
</feature>
<evidence type="ECO:0000313" key="4">
    <source>
        <dbReference type="Proteomes" id="UP000682811"/>
    </source>
</evidence>